<organism evidence="16 17">
    <name type="scientific">Cellulosimicrobium aquatile</name>
    <dbReference type="NCBI Taxonomy" id="1612203"/>
    <lineage>
        <taxon>Bacteria</taxon>
        <taxon>Bacillati</taxon>
        <taxon>Actinomycetota</taxon>
        <taxon>Actinomycetes</taxon>
        <taxon>Micrococcales</taxon>
        <taxon>Promicromonosporaceae</taxon>
        <taxon>Cellulosimicrobium</taxon>
    </lineage>
</organism>
<evidence type="ECO:0000256" key="12">
    <source>
        <dbReference type="ARBA" id="ARBA00049406"/>
    </source>
</evidence>
<dbReference type="Proteomes" id="UP000186235">
    <property type="component" value="Unassembled WGS sequence"/>
</dbReference>
<dbReference type="Pfam" id="PF03313">
    <property type="entry name" value="SDH_alpha"/>
    <property type="match status" value="1"/>
</dbReference>
<evidence type="ECO:0000256" key="2">
    <source>
        <dbReference type="ARBA" id="ARBA00004742"/>
    </source>
</evidence>
<dbReference type="NCBIfam" id="TIGR00720">
    <property type="entry name" value="sda_mono"/>
    <property type="match status" value="1"/>
</dbReference>
<keyword evidence="10 13" id="KW-0411">Iron-sulfur</keyword>
<dbReference type="GO" id="GO:0051539">
    <property type="term" value="F:4 iron, 4 sulfur cluster binding"/>
    <property type="evidence" value="ECO:0007669"/>
    <property type="project" value="UniProtKB-UniRule"/>
</dbReference>
<keyword evidence="17" id="KW-1185">Reference proteome</keyword>
<feature type="domain" description="Serine dehydratase beta chain" evidence="15">
    <location>
        <begin position="9"/>
        <end position="161"/>
    </location>
</feature>
<evidence type="ECO:0000256" key="3">
    <source>
        <dbReference type="ARBA" id="ARBA00008636"/>
    </source>
</evidence>
<dbReference type="InterPro" id="IPR004644">
    <property type="entry name" value="Fe-S_L-Ser_mono"/>
</dbReference>
<accession>A0A1N6PZ01</accession>
<dbReference type="PANTHER" id="PTHR30182:SF1">
    <property type="entry name" value="L-SERINE DEHYDRATASE 1"/>
    <property type="match status" value="1"/>
</dbReference>
<dbReference type="AlphaFoldDB" id="A0A1N6PZ01"/>
<evidence type="ECO:0000256" key="7">
    <source>
        <dbReference type="ARBA" id="ARBA00022485"/>
    </source>
</evidence>
<keyword evidence="7 13" id="KW-0004">4Fe-4S</keyword>
<evidence type="ECO:0000256" key="13">
    <source>
        <dbReference type="RuleBase" id="RU366059"/>
    </source>
</evidence>
<dbReference type="EC" id="4.3.1.17" evidence="4 13"/>
<gene>
    <name evidence="16" type="ORF">SAMN05518682_1209</name>
</gene>
<dbReference type="InterPro" id="IPR005131">
    <property type="entry name" value="Ser_deHydtase_bsu"/>
</dbReference>
<evidence type="ECO:0000256" key="8">
    <source>
        <dbReference type="ARBA" id="ARBA00022723"/>
    </source>
</evidence>
<dbReference type="Gene3D" id="3.30.1330.90">
    <property type="entry name" value="D-3-phosphoglycerate dehydrogenase, domain 3"/>
    <property type="match status" value="1"/>
</dbReference>
<dbReference type="GO" id="GO:0003941">
    <property type="term" value="F:L-serine ammonia-lyase activity"/>
    <property type="evidence" value="ECO:0007669"/>
    <property type="project" value="UniProtKB-UniRule"/>
</dbReference>
<sequence length="483" mass="49775">MVGMSAYVSVLDLFSVGVGPSSSHTVGPMRAAKAFVTTLAADDTLGSVAGLRVVLCGSLGATGVGHGTPDAVVAGLLGLDPETCDPARVPGSWEKLGDGAPVTLLGRHRITMTSDDVRLAPLTRMPGHPNGMRFTALDADGATVAEEAYYSVGGGFVLTAAELEAAAANEAAQVGAELAGEAIDPRTEPAGVPFPFANAAELLAVCERERTSIAAVAWANETALRPVAEVEAGVDHIWDTMSACVDAGLERDGFLPGRLKVRRRARAQRERLELADERGADTTIEWLQAFAMAVNEENADGRRVVTAPTNGAAGIIPAVGRHFLRTHPDVAADPARRRRAMRTYLLTAAAIGALYKRNASISGAEAGCQGEVGSACSMAAGAVCAVLGGTPAQVENAAEIAMEHNLGLTCDPVGGLVQVPCIERNAIAACTAVSAARLALQGDGSHVVSLDTVIETMRQTGVDMSTKYKETSTGGLAVNVVEC</sequence>
<dbReference type="Pfam" id="PF03315">
    <property type="entry name" value="SDH_beta"/>
    <property type="match status" value="1"/>
</dbReference>
<evidence type="ECO:0000256" key="6">
    <source>
        <dbReference type="ARBA" id="ARBA00022432"/>
    </source>
</evidence>
<keyword evidence="9 13" id="KW-0408">Iron</keyword>
<proteinExistence type="inferred from homology"/>
<dbReference type="InterPro" id="IPR029009">
    <property type="entry name" value="ASB_dom_sf"/>
</dbReference>
<evidence type="ECO:0000259" key="14">
    <source>
        <dbReference type="Pfam" id="PF03313"/>
    </source>
</evidence>
<dbReference type="EMBL" id="FTMI01000002">
    <property type="protein sequence ID" value="SIQ09449.1"/>
    <property type="molecule type" value="Genomic_DNA"/>
</dbReference>
<dbReference type="InterPro" id="IPR005130">
    <property type="entry name" value="Ser_deHydtase-like_asu"/>
</dbReference>
<dbReference type="InterPro" id="IPR051318">
    <property type="entry name" value="Fe-S_L-Ser"/>
</dbReference>
<comment type="similarity">
    <text evidence="3 13">Belongs to the iron-sulfur dependent L-serine dehydratase family.</text>
</comment>
<evidence type="ECO:0000256" key="11">
    <source>
        <dbReference type="ARBA" id="ARBA00023239"/>
    </source>
</evidence>
<dbReference type="SUPFAM" id="SSF143548">
    <property type="entry name" value="Serine metabolism enzymes domain"/>
    <property type="match status" value="1"/>
</dbReference>
<evidence type="ECO:0000256" key="9">
    <source>
        <dbReference type="ARBA" id="ARBA00023004"/>
    </source>
</evidence>
<dbReference type="GO" id="GO:0046872">
    <property type="term" value="F:metal ion binding"/>
    <property type="evidence" value="ECO:0007669"/>
    <property type="project" value="UniProtKB-KW"/>
</dbReference>
<dbReference type="GO" id="GO:0006094">
    <property type="term" value="P:gluconeogenesis"/>
    <property type="evidence" value="ECO:0007669"/>
    <property type="project" value="UniProtKB-KW"/>
</dbReference>
<evidence type="ECO:0000256" key="1">
    <source>
        <dbReference type="ARBA" id="ARBA00001966"/>
    </source>
</evidence>
<comment type="pathway">
    <text evidence="2">Carbohydrate biosynthesis; gluconeogenesis.</text>
</comment>
<evidence type="ECO:0000256" key="10">
    <source>
        <dbReference type="ARBA" id="ARBA00023014"/>
    </source>
</evidence>
<dbReference type="PANTHER" id="PTHR30182">
    <property type="entry name" value="L-SERINE DEHYDRATASE"/>
    <property type="match status" value="1"/>
</dbReference>
<evidence type="ECO:0000259" key="15">
    <source>
        <dbReference type="Pfam" id="PF03315"/>
    </source>
</evidence>
<dbReference type="FunFam" id="3.30.1330.90:FF:000001">
    <property type="entry name" value="L-serine ammonia-lyase 1"/>
    <property type="match status" value="1"/>
</dbReference>
<evidence type="ECO:0000256" key="4">
    <source>
        <dbReference type="ARBA" id="ARBA00012093"/>
    </source>
</evidence>
<evidence type="ECO:0000313" key="16">
    <source>
        <dbReference type="EMBL" id="SIQ09449.1"/>
    </source>
</evidence>
<reference evidence="17" key="1">
    <citation type="submission" date="2017-01" db="EMBL/GenBank/DDBJ databases">
        <authorList>
            <person name="Varghese N."/>
            <person name="Submissions S."/>
        </authorList>
    </citation>
    <scope>NUCLEOTIDE SEQUENCE [LARGE SCALE GENOMIC DNA]</scope>
    <source>
        <strain evidence="17">3bp</strain>
    </source>
</reference>
<comment type="catalytic activity">
    <reaction evidence="12 13">
        <text>L-serine = pyruvate + NH4(+)</text>
        <dbReference type="Rhea" id="RHEA:19169"/>
        <dbReference type="ChEBI" id="CHEBI:15361"/>
        <dbReference type="ChEBI" id="CHEBI:28938"/>
        <dbReference type="ChEBI" id="CHEBI:33384"/>
        <dbReference type="EC" id="4.3.1.17"/>
    </reaction>
</comment>
<feature type="domain" description="Serine dehydratase-like alpha subunit" evidence="14">
    <location>
        <begin position="210"/>
        <end position="477"/>
    </location>
</feature>
<name>A0A1N6PZ01_9MICO</name>
<keyword evidence="6 13" id="KW-0312">Gluconeogenesis</keyword>
<keyword evidence="8 13" id="KW-0479">Metal-binding</keyword>
<comment type="cofactor">
    <cofactor evidence="1 13">
        <name>[4Fe-4S] cluster</name>
        <dbReference type="ChEBI" id="CHEBI:49883"/>
    </cofactor>
</comment>
<evidence type="ECO:0000313" key="17">
    <source>
        <dbReference type="Proteomes" id="UP000186235"/>
    </source>
</evidence>
<evidence type="ECO:0000256" key="5">
    <source>
        <dbReference type="ARBA" id="ARBA00018995"/>
    </source>
</evidence>
<protein>
    <recommendedName>
        <fullName evidence="5 13">L-serine dehydratase</fullName>
        <ecNumber evidence="4 13">4.3.1.17</ecNumber>
    </recommendedName>
</protein>
<keyword evidence="11 13" id="KW-0456">Lyase</keyword>